<proteinExistence type="predicted"/>
<organism evidence="1 2">
    <name type="scientific">Arcobacter porcinus</name>
    <dbReference type="NCBI Taxonomy" id="1935204"/>
    <lineage>
        <taxon>Bacteria</taxon>
        <taxon>Pseudomonadati</taxon>
        <taxon>Campylobacterota</taxon>
        <taxon>Epsilonproteobacteria</taxon>
        <taxon>Campylobacterales</taxon>
        <taxon>Arcobacteraceae</taxon>
        <taxon>Arcobacter</taxon>
    </lineage>
</organism>
<reference evidence="1 2" key="1">
    <citation type="submission" date="2015-05" db="EMBL/GenBank/DDBJ databases">
        <authorList>
            <person name="Rovetto F."/>
            <person name="Cocolin L."/>
            <person name="Illeghems K."/>
            <person name="Van Nieuwerburgh F."/>
            <person name="Houf K."/>
        </authorList>
    </citation>
    <scope>NUCLEOTIDE SEQUENCE [LARGE SCALE GENOMIC DNA]</scope>
    <source>
        <strain evidence="1 2">117434</strain>
    </source>
</reference>
<gene>
    <name evidence="1" type="ORF">AAX28_01780</name>
</gene>
<dbReference type="EMBL" id="LDIR01000004">
    <property type="protein sequence ID" value="OCL90299.1"/>
    <property type="molecule type" value="Genomic_DNA"/>
</dbReference>
<sequence length="36" mass="3980">MNKNEFIDAVAAKAGLSKKDAKVDGKRKCKDCEYFG</sequence>
<protein>
    <submittedName>
        <fullName evidence="1">Uncharacterized protein</fullName>
    </submittedName>
</protein>
<dbReference type="Proteomes" id="UP000093159">
    <property type="component" value="Unassembled WGS sequence"/>
</dbReference>
<comment type="caution">
    <text evidence="1">The sequence shown here is derived from an EMBL/GenBank/DDBJ whole genome shotgun (WGS) entry which is preliminary data.</text>
</comment>
<accession>A0ABX2YA93</accession>
<keyword evidence="2" id="KW-1185">Reference proteome</keyword>
<name>A0ABX2YA93_9BACT</name>
<evidence type="ECO:0000313" key="2">
    <source>
        <dbReference type="Proteomes" id="UP000093159"/>
    </source>
</evidence>
<evidence type="ECO:0000313" key="1">
    <source>
        <dbReference type="EMBL" id="OCL90299.1"/>
    </source>
</evidence>